<proteinExistence type="predicted"/>
<dbReference type="EMBL" id="LNQR01000038">
    <property type="protein sequence ID" value="KWT89585.1"/>
    <property type="molecule type" value="Genomic_DNA"/>
</dbReference>
<evidence type="ECO:0000256" key="6">
    <source>
        <dbReference type="ARBA" id="ARBA00023136"/>
    </source>
</evidence>
<feature type="domain" description="POTRA" evidence="9">
    <location>
        <begin position="285"/>
        <end position="363"/>
    </location>
</feature>
<feature type="domain" description="POTRA" evidence="9">
    <location>
        <begin position="366"/>
        <end position="439"/>
    </location>
</feature>
<evidence type="ECO:0000256" key="3">
    <source>
        <dbReference type="ARBA" id="ARBA00022692"/>
    </source>
</evidence>
<evidence type="ECO:0000256" key="2">
    <source>
        <dbReference type="ARBA" id="ARBA00022452"/>
    </source>
</evidence>
<comment type="subcellular location">
    <subcellularLocation>
        <location evidence="1">Membrane</location>
    </subcellularLocation>
</comment>
<dbReference type="PANTHER" id="PTHR12815:SF47">
    <property type="entry name" value="TRANSLOCATION AND ASSEMBLY MODULE SUBUNIT TAMA"/>
    <property type="match status" value="1"/>
</dbReference>
<evidence type="ECO:0000256" key="1">
    <source>
        <dbReference type="ARBA" id="ARBA00004370"/>
    </source>
</evidence>
<feature type="domain" description="POTRA" evidence="9">
    <location>
        <begin position="196"/>
        <end position="282"/>
    </location>
</feature>
<gene>
    <name evidence="10" type="ORF">ASN18_1215</name>
</gene>
<dbReference type="InterPro" id="IPR023707">
    <property type="entry name" value="OM_assembly_BamA"/>
</dbReference>
<keyword evidence="2" id="KW-1134">Transmembrane beta strand</keyword>
<dbReference type="Gene3D" id="2.40.160.50">
    <property type="entry name" value="membrane protein fhac: a member of the omp85/tpsb transporter family"/>
    <property type="match status" value="1"/>
</dbReference>
<evidence type="ECO:0000313" key="10">
    <source>
        <dbReference type="EMBL" id="KWT89585.1"/>
    </source>
</evidence>
<dbReference type="PANTHER" id="PTHR12815">
    <property type="entry name" value="SORTING AND ASSEMBLY MACHINERY SAMM50 PROTEIN FAMILY MEMBER"/>
    <property type="match status" value="1"/>
</dbReference>
<dbReference type="InterPro" id="IPR039910">
    <property type="entry name" value="D15-like"/>
</dbReference>
<evidence type="ECO:0000256" key="5">
    <source>
        <dbReference type="ARBA" id="ARBA00022737"/>
    </source>
</evidence>
<feature type="domain" description="POTRA" evidence="9">
    <location>
        <begin position="116"/>
        <end position="193"/>
    </location>
</feature>
<dbReference type="PIRSF" id="PIRSF006076">
    <property type="entry name" value="OM_assembly_OMP85"/>
    <property type="match status" value="1"/>
</dbReference>
<dbReference type="InterPro" id="IPR000184">
    <property type="entry name" value="Bac_surfAg_D15"/>
</dbReference>
<dbReference type="InterPro" id="IPR010827">
    <property type="entry name" value="BamA/TamA_POTRA"/>
</dbReference>
<comment type="caution">
    <text evidence="10">The sequence shown here is derived from an EMBL/GenBank/DDBJ whole genome shotgun (WGS) entry which is preliminary data.</text>
</comment>
<dbReference type="Pfam" id="PF01103">
    <property type="entry name" value="Omp85"/>
    <property type="match status" value="1"/>
</dbReference>
<keyword evidence="5" id="KW-0677">Repeat</keyword>
<accession>A0ABR5SGH1</accession>
<evidence type="ECO:0000256" key="7">
    <source>
        <dbReference type="ARBA" id="ARBA00023237"/>
    </source>
</evidence>
<dbReference type="InterPro" id="IPR034746">
    <property type="entry name" value="POTRA"/>
</dbReference>
<reference evidence="10 11" key="1">
    <citation type="submission" date="2015-11" db="EMBL/GenBank/DDBJ databases">
        <authorList>
            <person name="Lin W."/>
        </authorList>
    </citation>
    <scope>NUCLEOTIDE SEQUENCE [LARGE SCALE GENOMIC DNA]</scope>
    <source>
        <strain evidence="10 11">HCH-1</strain>
    </source>
</reference>
<sequence>MKMNRLRHFPKLLLCLLLAISFILTMNYPAYVMAAPTPAVSAEPLVIAIEIRGTRRIEEGAIKAKLTQKTNQPLSQDKISEDVKTVYKLGYFDDVKVETEFFEGGLKVIYIVKEKPTITKIAFYGNSELDDKKLKEKTTVTAGSISDNTLIQDNVKKLKDYYDSEGYYLSEIYPILSAAKDGEVTLTFEIKEGPKLKIRSVEITGNQHIATKKIKKVLNTTKWWILSFFDGSGFVKKDALEEDVLNIQNLYMDYGYLNVKIAEPKVIVSEKGITVRFDISEGQPYNLDSIIITGNTTFDTETLSKLITMKPGAVFSKSALTKSINTVTDYYTERGYATAIINPIVQPNETALTVKVDLKVEEGKVYKIGTIEFSDNTKTRDKVLRREITINEGDTYDSKKLKRSFQNIKNLDYFDNVEVSPKPQPDSDIVDIDVKVKEKMTGFISVGGGYSSVDKMIGMIQLTQTNLFGTGDYMKIAAEAGGSSLYEITYKHPWFLDKPYTVSGSIYRLDKKYIDYSRKATGIVVGISKRFWEYWEAGLAYRFEAVNIHDVEDTASRLILEQEGYSTTGSITPSISRDTRDSYIDPTTGSRNSAYVTFAGALGSNHYIKTGIESLWFFPFIGPTTYSVRARYGYATGYGGNQLPLYERFYVGGITTVRGVEFGYAGPQDWDGTYIGGTSQVLLNNEIIFPIFPEIKLKGVYFVDIGTALGGGITLSDVKYTTGAGVRWISPFGPIRLEYGVNLKRTDGDSFGRLEFSFGNFF</sequence>
<keyword evidence="7" id="KW-0998">Cell outer membrane</keyword>
<keyword evidence="3" id="KW-0812">Transmembrane</keyword>
<keyword evidence="4" id="KW-0732">Signal</keyword>
<feature type="domain" description="POTRA" evidence="9">
    <location>
        <begin position="44"/>
        <end position="115"/>
    </location>
</feature>
<dbReference type="Gene3D" id="3.10.20.310">
    <property type="entry name" value="membrane protein fhac"/>
    <property type="match status" value="5"/>
</dbReference>
<protein>
    <recommendedName>
        <fullName evidence="8">Outer membrane protein assembly factor BamA</fullName>
    </recommendedName>
</protein>
<keyword evidence="11" id="KW-1185">Reference proteome</keyword>
<keyword evidence="6" id="KW-0472">Membrane</keyword>
<dbReference type="RefSeq" id="WP_085051857.1">
    <property type="nucleotide sequence ID" value="NZ_LNQR01000038.1"/>
</dbReference>
<evidence type="ECO:0000256" key="8">
    <source>
        <dbReference type="NCBIfam" id="TIGR03303"/>
    </source>
</evidence>
<name>A0ABR5SGH1_9BACT</name>
<dbReference type="NCBIfam" id="TIGR03303">
    <property type="entry name" value="OM_YaeT"/>
    <property type="match status" value="1"/>
</dbReference>
<dbReference type="PROSITE" id="PS51779">
    <property type="entry name" value="POTRA"/>
    <property type="match status" value="5"/>
</dbReference>
<dbReference type="Proteomes" id="UP000060487">
    <property type="component" value="Unassembled WGS sequence"/>
</dbReference>
<dbReference type="Pfam" id="PF07244">
    <property type="entry name" value="POTRA"/>
    <property type="match status" value="5"/>
</dbReference>
<evidence type="ECO:0000259" key="9">
    <source>
        <dbReference type="PROSITE" id="PS51779"/>
    </source>
</evidence>
<organism evidence="10 11">
    <name type="scientific">Candidatus Magnetominusculus xianensis</name>
    <dbReference type="NCBI Taxonomy" id="1748249"/>
    <lineage>
        <taxon>Bacteria</taxon>
        <taxon>Pseudomonadati</taxon>
        <taxon>Nitrospirota</taxon>
        <taxon>Nitrospiria</taxon>
        <taxon>Nitrospirales</taxon>
        <taxon>Nitrospiraceae</taxon>
        <taxon>Candidatus Magnetominusculus</taxon>
    </lineage>
</organism>
<evidence type="ECO:0000256" key="4">
    <source>
        <dbReference type="ARBA" id="ARBA00022729"/>
    </source>
</evidence>
<evidence type="ECO:0000313" key="11">
    <source>
        <dbReference type="Proteomes" id="UP000060487"/>
    </source>
</evidence>